<accession>B4S3N5</accession>
<dbReference type="SUPFAM" id="SSF54768">
    <property type="entry name" value="dsRNA-binding domain-like"/>
    <property type="match status" value="1"/>
</dbReference>
<dbReference type="InterPro" id="IPR000999">
    <property type="entry name" value="RNase_III_dom"/>
</dbReference>
<evidence type="ECO:0000256" key="7">
    <source>
        <dbReference type="ARBA" id="ARBA00022801"/>
    </source>
</evidence>
<keyword evidence="7 9" id="KW-0378">Hydrolase</keyword>
<evidence type="ECO:0000256" key="9">
    <source>
        <dbReference type="HAMAP-Rule" id="MF_00104"/>
    </source>
</evidence>
<dbReference type="GO" id="GO:0006397">
    <property type="term" value="P:mRNA processing"/>
    <property type="evidence" value="ECO:0007669"/>
    <property type="project" value="UniProtKB-UniRule"/>
</dbReference>
<dbReference type="GO" id="GO:0019843">
    <property type="term" value="F:rRNA binding"/>
    <property type="evidence" value="ECO:0007669"/>
    <property type="project" value="UniProtKB-KW"/>
</dbReference>
<dbReference type="KEGG" id="paa:Paes_0172"/>
<feature type="domain" description="DRBM" evidence="10">
    <location>
        <begin position="201"/>
        <end position="270"/>
    </location>
</feature>
<evidence type="ECO:0000313" key="13">
    <source>
        <dbReference type="Proteomes" id="UP000002725"/>
    </source>
</evidence>
<keyword evidence="9" id="KW-0460">Magnesium</keyword>
<comment type="function">
    <text evidence="9">Digests double-stranded RNA. Involved in the processing of primary rRNA transcript to yield the immediate precursors to the large and small rRNAs (23S and 16S). Processes some mRNAs, and tRNAs when they are encoded in the rRNA operon. Processes pre-crRNA and tracrRNA of type II CRISPR loci if present in the organism.</text>
</comment>
<evidence type="ECO:0000256" key="8">
    <source>
        <dbReference type="ARBA" id="ARBA00022884"/>
    </source>
</evidence>
<evidence type="ECO:0000256" key="3">
    <source>
        <dbReference type="ARBA" id="ARBA00022552"/>
    </source>
</evidence>
<dbReference type="EC" id="3.1.26.3" evidence="9"/>
<dbReference type="PROSITE" id="PS50137">
    <property type="entry name" value="DS_RBD"/>
    <property type="match status" value="1"/>
</dbReference>
<dbReference type="Pfam" id="PF14622">
    <property type="entry name" value="Ribonucleas_3_3"/>
    <property type="match status" value="1"/>
</dbReference>
<comment type="subunit">
    <text evidence="9">Homodimer.</text>
</comment>
<dbReference type="PROSITE" id="PS50142">
    <property type="entry name" value="RNASE_3_2"/>
    <property type="match status" value="1"/>
</dbReference>
<dbReference type="PANTHER" id="PTHR11207:SF0">
    <property type="entry name" value="RIBONUCLEASE 3"/>
    <property type="match status" value="1"/>
</dbReference>
<keyword evidence="9" id="KW-0963">Cytoplasm</keyword>
<evidence type="ECO:0000259" key="11">
    <source>
        <dbReference type="PROSITE" id="PS50142"/>
    </source>
</evidence>
<dbReference type="InterPro" id="IPR036389">
    <property type="entry name" value="RNase_III_sf"/>
</dbReference>
<evidence type="ECO:0000313" key="12">
    <source>
        <dbReference type="EMBL" id="ACF45231.1"/>
    </source>
</evidence>
<dbReference type="EMBL" id="CP001108">
    <property type="protein sequence ID" value="ACF45231.1"/>
    <property type="molecule type" value="Genomic_DNA"/>
</dbReference>
<evidence type="ECO:0000256" key="5">
    <source>
        <dbReference type="ARBA" id="ARBA00022722"/>
    </source>
</evidence>
<dbReference type="NCBIfam" id="TIGR02191">
    <property type="entry name" value="RNaseIII"/>
    <property type="match status" value="1"/>
</dbReference>
<gene>
    <name evidence="9" type="primary">rnc</name>
    <name evidence="12" type="ordered locus">Paes_0172</name>
</gene>
<dbReference type="InterPro" id="IPR011907">
    <property type="entry name" value="RNase_III"/>
</dbReference>
<protein>
    <recommendedName>
        <fullName evidence="9">Ribonuclease 3</fullName>
        <ecNumber evidence="9">3.1.26.3</ecNumber>
    </recommendedName>
    <alternativeName>
        <fullName evidence="9">Ribonuclease III</fullName>
        <shortName evidence="9">RNase III</shortName>
    </alternativeName>
</protein>
<dbReference type="STRING" id="290512.Paes_0172"/>
<dbReference type="RefSeq" id="WP_012504768.1">
    <property type="nucleotide sequence ID" value="NC_011059.1"/>
</dbReference>
<dbReference type="HAMAP" id="MF_00104">
    <property type="entry name" value="RNase_III"/>
    <property type="match status" value="1"/>
</dbReference>
<dbReference type="GO" id="GO:0003725">
    <property type="term" value="F:double-stranded RNA binding"/>
    <property type="evidence" value="ECO:0007669"/>
    <property type="project" value="TreeGrafter"/>
</dbReference>
<feature type="active site" evidence="9">
    <location>
        <position position="91"/>
    </location>
</feature>
<dbReference type="eggNOG" id="COG0571">
    <property type="taxonomic scope" value="Bacteria"/>
</dbReference>
<feature type="domain" description="RNase III" evidence="11">
    <location>
        <begin position="40"/>
        <end position="174"/>
    </location>
</feature>
<feature type="active site" evidence="9">
    <location>
        <position position="163"/>
    </location>
</feature>
<keyword evidence="9" id="KW-0699">rRNA-binding</keyword>
<dbReference type="GO" id="GO:0046872">
    <property type="term" value="F:metal ion binding"/>
    <property type="evidence" value="ECO:0007669"/>
    <property type="project" value="UniProtKB-KW"/>
</dbReference>
<comment type="subcellular location">
    <subcellularLocation>
        <location evidence="9">Cytoplasm</location>
    </subcellularLocation>
</comment>
<keyword evidence="8 9" id="KW-0694">RNA-binding</keyword>
<dbReference type="GO" id="GO:0006364">
    <property type="term" value="P:rRNA processing"/>
    <property type="evidence" value="ECO:0007669"/>
    <property type="project" value="UniProtKB-UniRule"/>
</dbReference>
<dbReference type="Pfam" id="PF00035">
    <property type="entry name" value="dsrm"/>
    <property type="match status" value="1"/>
</dbReference>
<dbReference type="AlphaFoldDB" id="B4S3N5"/>
<feature type="binding site" evidence="9">
    <location>
        <position position="160"/>
    </location>
    <ligand>
        <name>Mg(2+)</name>
        <dbReference type="ChEBI" id="CHEBI:18420"/>
    </ligand>
</feature>
<dbReference type="PROSITE" id="PS00517">
    <property type="entry name" value="RNASE_3_1"/>
    <property type="match status" value="1"/>
</dbReference>
<evidence type="ECO:0000256" key="6">
    <source>
        <dbReference type="ARBA" id="ARBA00022759"/>
    </source>
</evidence>
<dbReference type="CDD" id="cd10845">
    <property type="entry name" value="DSRM_RNAse_III_family"/>
    <property type="match status" value="1"/>
</dbReference>
<dbReference type="GO" id="GO:0008033">
    <property type="term" value="P:tRNA processing"/>
    <property type="evidence" value="ECO:0007669"/>
    <property type="project" value="UniProtKB-KW"/>
</dbReference>
<feature type="binding site" evidence="9">
    <location>
        <position position="163"/>
    </location>
    <ligand>
        <name>Mg(2+)</name>
        <dbReference type="ChEBI" id="CHEBI:18420"/>
    </ligand>
</feature>
<keyword evidence="9" id="KW-0479">Metal-binding</keyword>
<dbReference type="Gene3D" id="3.30.160.20">
    <property type="match status" value="1"/>
</dbReference>
<dbReference type="Proteomes" id="UP000002725">
    <property type="component" value="Chromosome"/>
</dbReference>
<reference evidence="12" key="1">
    <citation type="submission" date="2008-06" db="EMBL/GenBank/DDBJ databases">
        <title>Complete sequence of chromosome of Prosthecochloris aestuarii DSM 271.</title>
        <authorList>
            <consortium name="US DOE Joint Genome Institute"/>
            <person name="Lucas S."/>
            <person name="Copeland A."/>
            <person name="Lapidus A."/>
            <person name="Glavina del Rio T."/>
            <person name="Dalin E."/>
            <person name="Tice H."/>
            <person name="Bruce D."/>
            <person name="Goodwin L."/>
            <person name="Pitluck S."/>
            <person name="Schmutz J."/>
            <person name="Larimer F."/>
            <person name="Land M."/>
            <person name="Hauser L."/>
            <person name="Kyrpides N."/>
            <person name="Anderson I."/>
            <person name="Liu Z."/>
            <person name="Li T."/>
            <person name="Zhao F."/>
            <person name="Overmann J."/>
            <person name="Bryant D.A."/>
            <person name="Richardson P."/>
        </authorList>
    </citation>
    <scope>NUCLEOTIDE SEQUENCE [LARGE SCALE GENOMIC DNA]</scope>
    <source>
        <strain evidence="12">DSM 271</strain>
    </source>
</reference>
<proteinExistence type="inferred from homology"/>
<keyword evidence="4 9" id="KW-0507">mRNA processing</keyword>
<feature type="binding site" evidence="9">
    <location>
        <position position="87"/>
    </location>
    <ligand>
        <name>Mg(2+)</name>
        <dbReference type="ChEBI" id="CHEBI:18420"/>
    </ligand>
</feature>
<name>B4S3N5_PROA2</name>
<dbReference type="GO" id="GO:0004525">
    <property type="term" value="F:ribonuclease III activity"/>
    <property type="evidence" value="ECO:0007669"/>
    <property type="project" value="UniProtKB-UniRule"/>
</dbReference>
<comment type="cofactor">
    <cofactor evidence="9">
        <name>Mg(2+)</name>
        <dbReference type="ChEBI" id="CHEBI:18420"/>
    </cofactor>
</comment>
<keyword evidence="5 9" id="KW-0540">Nuclease</keyword>
<dbReference type="SMART" id="SM00535">
    <property type="entry name" value="RIBOc"/>
    <property type="match status" value="1"/>
</dbReference>
<dbReference type="SUPFAM" id="SSF69065">
    <property type="entry name" value="RNase III domain-like"/>
    <property type="match status" value="1"/>
</dbReference>
<sequence length="277" mass="30666">MEHFWHKIGKIAFNRSESVPQTSQTSSEASTGNDALCNAIRAYVEQLIRQPCASVDIYKTAFTHRSFVHDQHQGSSPAPFDSNQRLEFLGDAVLDLIISEHLYKLFPESDEGALSSTRSKIVNRKSLADFAQAIALGNQLIIGESADEEKIRKSEATMADAFEALIGAIYLDKGLPAVQRFIDDHVMTIVDVPKLATIEHNHKSRLIEFAQANQLSHPQYTIIREEGAEHQKTFTVEVSFDGKPFGTGTAARKKDAEQAAARRALLLLQSDSGNDQN</sequence>
<keyword evidence="6 9" id="KW-0255">Endonuclease</keyword>
<keyword evidence="9" id="KW-0819">tRNA processing</keyword>
<dbReference type="SMART" id="SM00358">
    <property type="entry name" value="DSRM"/>
    <property type="match status" value="1"/>
</dbReference>
<evidence type="ECO:0000256" key="2">
    <source>
        <dbReference type="ARBA" id="ARBA00010183"/>
    </source>
</evidence>
<dbReference type="Gene3D" id="1.10.1520.10">
    <property type="entry name" value="Ribonuclease III domain"/>
    <property type="match status" value="1"/>
</dbReference>
<dbReference type="CDD" id="cd00593">
    <property type="entry name" value="RIBOc"/>
    <property type="match status" value="1"/>
</dbReference>
<dbReference type="GO" id="GO:0005737">
    <property type="term" value="C:cytoplasm"/>
    <property type="evidence" value="ECO:0007669"/>
    <property type="project" value="UniProtKB-SubCell"/>
</dbReference>
<dbReference type="PANTHER" id="PTHR11207">
    <property type="entry name" value="RIBONUCLEASE III"/>
    <property type="match status" value="1"/>
</dbReference>
<comment type="catalytic activity">
    <reaction evidence="1 9">
        <text>Endonucleolytic cleavage to 5'-phosphomonoester.</text>
        <dbReference type="EC" id="3.1.26.3"/>
    </reaction>
</comment>
<evidence type="ECO:0000259" key="10">
    <source>
        <dbReference type="PROSITE" id="PS50137"/>
    </source>
</evidence>
<keyword evidence="3 9" id="KW-0698">rRNA processing</keyword>
<comment type="similarity">
    <text evidence="2">Belongs to the ribonuclease III family.</text>
</comment>
<dbReference type="GO" id="GO:0010468">
    <property type="term" value="P:regulation of gene expression"/>
    <property type="evidence" value="ECO:0007669"/>
    <property type="project" value="TreeGrafter"/>
</dbReference>
<organism evidence="12 13">
    <name type="scientific">Prosthecochloris aestuarii (strain DSM 271 / SK 413)</name>
    <dbReference type="NCBI Taxonomy" id="290512"/>
    <lineage>
        <taxon>Bacteria</taxon>
        <taxon>Pseudomonadati</taxon>
        <taxon>Chlorobiota</taxon>
        <taxon>Chlorobiia</taxon>
        <taxon>Chlorobiales</taxon>
        <taxon>Chlorobiaceae</taxon>
        <taxon>Prosthecochloris</taxon>
    </lineage>
</organism>
<evidence type="ECO:0000256" key="1">
    <source>
        <dbReference type="ARBA" id="ARBA00000109"/>
    </source>
</evidence>
<dbReference type="FunFam" id="1.10.1520.10:FF:000001">
    <property type="entry name" value="Ribonuclease 3"/>
    <property type="match status" value="1"/>
</dbReference>
<evidence type="ECO:0000256" key="4">
    <source>
        <dbReference type="ARBA" id="ARBA00022664"/>
    </source>
</evidence>
<dbReference type="InterPro" id="IPR014720">
    <property type="entry name" value="dsRBD_dom"/>
</dbReference>
<keyword evidence="13" id="KW-1185">Reference proteome</keyword>
<dbReference type="HOGENOM" id="CLU_000907_1_0_10"/>